<dbReference type="AlphaFoldDB" id="A0A7J8EKK4"/>
<name>A0A7J8EKK4_ROUAE</name>
<dbReference type="InterPro" id="IPR009072">
    <property type="entry name" value="Histone-fold"/>
</dbReference>
<accession>A0A7J8EKK4</accession>
<dbReference type="Proteomes" id="UP000593571">
    <property type="component" value="Unassembled WGS sequence"/>
</dbReference>
<organism evidence="1 2">
    <name type="scientific">Rousettus aegyptiacus</name>
    <name type="common">Egyptian fruit bat</name>
    <name type="synonym">Pteropus aegyptiacus</name>
    <dbReference type="NCBI Taxonomy" id="9407"/>
    <lineage>
        <taxon>Eukaryota</taxon>
        <taxon>Metazoa</taxon>
        <taxon>Chordata</taxon>
        <taxon>Craniata</taxon>
        <taxon>Vertebrata</taxon>
        <taxon>Euteleostomi</taxon>
        <taxon>Mammalia</taxon>
        <taxon>Eutheria</taxon>
        <taxon>Laurasiatheria</taxon>
        <taxon>Chiroptera</taxon>
        <taxon>Yinpterochiroptera</taxon>
        <taxon>Pteropodoidea</taxon>
        <taxon>Pteropodidae</taxon>
        <taxon>Rousettinae</taxon>
        <taxon>Rousettus</taxon>
    </lineage>
</organism>
<evidence type="ECO:0000313" key="1">
    <source>
        <dbReference type="EMBL" id="KAF6435602.1"/>
    </source>
</evidence>
<sequence length="112" mass="12798">MSEKRSHESSNEAPAHILTTELEYPLSYLDRLLQNGEHNQSVSPSTVDFLMMMLDYLTDYIVEMVAIEACNGGLQIYPQEDERAANNGERHNRMKDTAFTLFDQMPGSRRKG</sequence>
<dbReference type="SUPFAM" id="SSF47113">
    <property type="entry name" value="Histone-fold"/>
    <property type="match status" value="1"/>
</dbReference>
<proteinExistence type="predicted"/>
<comment type="caution">
    <text evidence="1">The sequence shown here is derived from an EMBL/GenBank/DDBJ whole genome shotgun (WGS) entry which is preliminary data.</text>
</comment>
<dbReference type="GO" id="GO:0046982">
    <property type="term" value="F:protein heterodimerization activity"/>
    <property type="evidence" value="ECO:0007669"/>
    <property type="project" value="InterPro"/>
</dbReference>
<evidence type="ECO:0000313" key="2">
    <source>
        <dbReference type="Proteomes" id="UP000593571"/>
    </source>
</evidence>
<dbReference type="OrthoDB" id="9664162at2759"/>
<reference evidence="1 2" key="1">
    <citation type="journal article" date="2020" name="Nature">
        <title>Six reference-quality genomes reveal evolution of bat adaptations.</title>
        <authorList>
            <person name="Jebb D."/>
            <person name="Huang Z."/>
            <person name="Pippel M."/>
            <person name="Hughes G.M."/>
            <person name="Lavrichenko K."/>
            <person name="Devanna P."/>
            <person name="Winkler S."/>
            <person name="Jermiin L.S."/>
            <person name="Skirmuntt E.C."/>
            <person name="Katzourakis A."/>
            <person name="Burkitt-Gray L."/>
            <person name="Ray D.A."/>
            <person name="Sullivan K.A.M."/>
            <person name="Roscito J.G."/>
            <person name="Kirilenko B.M."/>
            <person name="Davalos L.M."/>
            <person name="Corthals A.P."/>
            <person name="Power M.L."/>
            <person name="Jones G."/>
            <person name="Ransome R.D."/>
            <person name="Dechmann D.K.N."/>
            <person name="Locatelli A.G."/>
            <person name="Puechmaille S.J."/>
            <person name="Fedrigo O."/>
            <person name="Jarvis E.D."/>
            <person name="Hiller M."/>
            <person name="Vernes S.C."/>
            <person name="Myers E.W."/>
            <person name="Teeling E.C."/>
        </authorList>
    </citation>
    <scope>NUCLEOTIDE SEQUENCE [LARGE SCALE GENOMIC DNA]</scope>
    <source>
        <strain evidence="1">MRouAeg1</strain>
        <tissue evidence="1">Muscle</tissue>
    </source>
</reference>
<protein>
    <submittedName>
        <fullName evidence="1">Uncharacterized protein</fullName>
    </submittedName>
</protein>
<keyword evidence="2" id="KW-1185">Reference proteome</keyword>
<gene>
    <name evidence="1" type="ORF">HJG63_006533</name>
</gene>
<dbReference type="EMBL" id="JACASE010000009">
    <property type="protein sequence ID" value="KAF6435602.1"/>
    <property type="molecule type" value="Genomic_DNA"/>
</dbReference>
<dbReference type="KEGG" id="ray:107514865"/>